<keyword evidence="2" id="KW-1185">Reference proteome</keyword>
<gene>
    <name evidence="1" type="ORF">PDJAM_G00191310</name>
</gene>
<protein>
    <submittedName>
        <fullName evidence="1">Uncharacterized protein</fullName>
    </submittedName>
</protein>
<accession>A0ACC5Y5Y6</accession>
<proteinExistence type="predicted"/>
<evidence type="ECO:0000313" key="1">
    <source>
        <dbReference type="EMBL" id="MCJ8731040.1"/>
    </source>
</evidence>
<organism evidence="1 2">
    <name type="scientific">Pangasius djambal</name>
    <dbReference type="NCBI Taxonomy" id="1691987"/>
    <lineage>
        <taxon>Eukaryota</taxon>
        <taxon>Metazoa</taxon>
        <taxon>Chordata</taxon>
        <taxon>Craniata</taxon>
        <taxon>Vertebrata</taxon>
        <taxon>Euteleostomi</taxon>
        <taxon>Actinopterygii</taxon>
        <taxon>Neopterygii</taxon>
        <taxon>Teleostei</taxon>
        <taxon>Ostariophysi</taxon>
        <taxon>Siluriformes</taxon>
        <taxon>Pangasiidae</taxon>
        <taxon>Pangasius</taxon>
    </lineage>
</organism>
<dbReference type="Proteomes" id="UP000830395">
    <property type="component" value="Chromosome 3"/>
</dbReference>
<dbReference type="EMBL" id="CM040977">
    <property type="protein sequence ID" value="MCJ8731040.1"/>
    <property type="molecule type" value="Genomic_DNA"/>
</dbReference>
<reference evidence="1" key="1">
    <citation type="submission" date="2020-02" db="EMBL/GenBank/DDBJ databases">
        <title>Genome sequencing of the panga catfish, Pangasius djambal.</title>
        <authorList>
            <person name="Wen M."/>
            <person name="Zahm M."/>
            <person name="Roques C."/>
            <person name="Cabau C."/>
            <person name="Klopp C."/>
            <person name="Donnadieu C."/>
            <person name="Jouanno E."/>
            <person name="Avarre J.-C."/>
            <person name="Campet M."/>
            <person name="Ha T."/>
            <person name="Dugue R."/>
            <person name="Lampietro C."/>
            <person name="Louis A."/>
            <person name="Herpin A."/>
            <person name="Echchiki A."/>
            <person name="Berthelot C."/>
            <person name="Parey E."/>
            <person name="Roest-Crollius H."/>
            <person name="Braasch I."/>
            <person name="Postlethwait J.H."/>
            <person name="Bobe J."/>
            <person name="Montfort J."/>
            <person name="Bouchez O."/>
            <person name="Begum T."/>
            <person name="Schartl M."/>
            <person name="Gustiano R."/>
            <person name="Guiguen Y."/>
        </authorList>
    </citation>
    <scope>NUCLEOTIDE SEQUENCE</scope>
    <source>
        <strain evidence="1">Pdj_M5554</strain>
    </source>
</reference>
<sequence length="583" mass="64573">MASSGVTALLPPVKSVVVYKNGDPFFSGRRFIVNQRQVATMESFLNDVTLSIGAPLAVRTLYTPRHGHRIPDLEHLQQGAQYVAAGFERFKKLDYLSLGMKRAPVARTGDAMQAKGLSRPNVSAKWRKVITLPCIIHVFRNGDVLSPAMRFIIPRSLLKNLEQILSLVSEKAMLRTGAVRRLCTLDGVTVTSAEELESGQCYVAVGAERFKKLPYVELLLNKAPGGSADRHYVADRGLHRSVFRNGDVLSPAMRFIIPRSLLKNLEQILSLVSEKAMLRTGAVRRLCTLDGVTVTSAEELESGQCYVAVGAERFKKLPYVELLLNKAPGGSADRHYVADRGLHRRSENRKFPQDSNSDSALLHSPERDGRRVKSTGDEAEPEGANLSQPLQRRREGRGEGEESSIFYAKPVRVRKHRPPHRAAARNAGHASVFKGVGRRREEVRGAEEVAEDESTAVELPVDQRVAEVVQDEELDESQPETTNHMHQTGAPDEHMTSSAHSSPSPSDREHNVKEYGPSDGETSLPRQSSSPNGETEEQDEDVLSEDLEQERGQDDKDGRPQEAEEPETQDHARPPSSSSQQRE</sequence>
<evidence type="ECO:0000313" key="2">
    <source>
        <dbReference type="Proteomes" id="UP000830395"/>
    </source>
</evidence>
<name>A0ACC5Y5Y6_9TELE</name>
<comment type="caution">
    <text evidence="1">The sequence shown here is derived from an EMBL/GenBank/DDBJ whole genome shotgun (WGS) entry which is preliminary data.</text>
</comment>